<feature type="transmembrane region" description="Helical" evidence="6">
    <location>
        <begin position="226"/>
        <end position="248"/>
    </location>
</feature>
<evidence type="ECO:0000313" key="8">
    <source>
        <dbReference type="EMBL" id="AZS51454.1"/>
    </source>
</evidence>
<feature type="transmembrane region" description="Helical" evidence="6">
    <location>
        <begin position="351"/>
        <end position="369"/>
    </location>
</feature>
<protein>
    <submittedName>
        <fullName evidence="8">MFS transporter</fullName>
    </submittedName>
</protein>
<dbReference type="Proteomes" id="UP000273143">
    <property type="component" value="Chromosome"/>
</dbReference>
<evidence type="ECO:0000313" key="9">
    <source>
        <dbReference type="Proteomes" id="UP000273143"/>
    </source>
</evidence>
<feature type="transmembrane region" description="Helical" evidence="6">
    <location>
        <begin position="53"/>
        <end position="72"/>
    </location>
</feature>
<dbReference type="GO" id="GO:0016020">
    <property type="term" value="C:membrane"/>
    <property type="evidence" value="ECO:0007669"/>
    <property type="project" value="UniProtKB-SubCell"/>
</dbReference>
<feature type="transmembrane region" description="Helical" evidence="6">
    <location>
        <begin position="174"/>
        <end position="194"/>
    </location>
</feature>
<feature type="transmembrane region" description="Helical" evidence="6">
    <location>
        <begin position="381"/>
        <end position="400"/>
    </location>
</feature>
<keyword evidence="9" id="KW-1185">Reference proteome</keyword>
<comment type="similarity">
    <text evidence="5">Belongs to the major facilitator superfamily. Phthalate permease family.</text>
</comment>
<keyword evidence="3 6" id="KW-1133">Transmembrane helix</keyword>
<name>A0A3S9XGD4_9GAMM</name>
<dbReference type="InterPro" id="IPR011701">
    <property type="entry name" value="MFS"/>
</dbReference>
<feature type="transmembrane region" description="Helical" evidence="6">
    <location>
        <begin position="290"/>
        <end position="308"/>
    </location>
</feature>
<keyword evidence="2 6" id="KW-0812">Transmembrane</keyword>
<accession>A0A3S9XGD4</accession>
<dbReference type="SUPFAM" id="SSF103473">
    <property type="entry name" value="MFS general substrate transporter"/>
    <property type="match status" value="1"/>
</dbReference>
<feature type="transmembrane region" description="Helical" evidence="6">
    <location>
        <begin position="314"/>
        <end position="339"/>
    </location>
</feature>
<evidence type="ECO:0000256" key="6">
    <source>
        <dbReference type="SAM" id="Phobius"/>
    </source>
</evidence>
<feature type="transmembrane region" description="Helical" evidence="6">
    <location>
        <begin position="109"/>
        <end position="128"/>
    </location>
</feature>
<organism evidence="8 9">
    <name type="scientific">Entomomonas moraniae</name>
    <dbReference type="NCBI Taxonomy" id="2213226"/>
    <lineage>
        <taxon>Bacteria</taxon>
        <taxon>Pseudomonadati</taxon>
        <taxon>Pseudomonadota</taxon>
        <taxon>Gammaproteobacteria</taxon>
        <taxon>Pseudomonadales</taxon>
        <taxon>Pseudomonadaceae</taxon>
        <taxon>Entomomonas</taxon>
    </lineage>
</organism>
<evidence type="ECO:0000259" key="7">
    <source>
        <dbReference type="PROSITE" id="PS50850"/>
    </source>
</evidence>
<sequence length="407" mass="44095">MGNTNNLQKQELIPYWIKLTAIFFLGWIALYATRSIISPLKGNLESAYSLTNAEIGSIMSLFYLGYTLLNAPSGLIGDILGKKLVLVTGVIGFGAFTIISGTMSTYTMFMFMWILVGIFQGFFYGPQYGLSSEAIPKKHLTLGSAIINSGMAFGLSFGYFISTSSLENGYNWHTPFYIIGVITIIIGLLMWWIIKSRPSTTNGTTANTPKEKISFKQLFCNRNINMCYIIIFSVMFGFFVLVTWLPAYLEEARGIKGNNIATIASLVPWFAIPGSLFFSWVCDRLGSQKPVLLVMLPISLVAVLAVPLSSSITVLVIALITYGLVGKISTNPVLVAIVANSAPSNTLSTSFGVYNCLGMIGSILAPVVTGLIKDTTGSYDLSFYVAAALIGVGMIATLMIKQDAKTA</sequence>
<dbReference type="Gene3D" id="1.20.1250.20">
    <property type="entry name" value="MFS general substrate transporter like domains"/>
    <property type="match status" value="2"/>
</dbReference>
<dbReference type="AlphaFoldDB" id="A0A3S9XGD4"/>
<feature type="domain" description="Major facilitator superfamily (MFS) profile" evidence="7">
    <location>
        <begin position="19"/>
        <end position="405"/>
    </location>
</feature>
<feature type="transmembrane region" description="Helical" evidence="6">
    <location>
        <begin position="12"/>
        <end position="33"/>
    </location>
</feature>
<evidence type="ECO:0000256" key="5">
    <source>
        <dbReference type="ARBA" id="ARBA00038514"/>
    </source>
</evidence>
<evidence type="ECO:0000256" key="1">
    <source>
        <dbReference type="ARBA" id="ARBA00004141"/>
    </source>
</evidence>
<dbReference type="InterPro" id="IPR036259">
    <property type="entry name" value="MFS_trans_sf"/>
</dbReference>
<evidence type="ECO:0000256" key="3">
    <source>
        <dbReference type="ARBA" id="ARBA00022989"/>
    </source>
</evidence>
<dbReference type="Pfam" id="PF07690">
    <property type="entry name" value="MFS_1"/>
    <property type="match status" value="1"/>
</dbReference>
<feature type="transmembrane region" description="Helical" evidence="6">
    <location>
        <begin position="140"/>
        <end position="162"/>
    </location>
</feature>
<proteinExistence type="inferred from homology"/>
<keyword evidence="4 6" id="KW-0472">Membrane</keyword>
<dbReference type="PANTHER" id="PTHR11662">
    <property type="entry name" value="SOLUTE CARRIER FAMILY 17"/>
    <property type="match status" value="1"/>
</dbReference>
<dbReference type="GO" id="GO:0022857">
    <property type="term" value="F:transmembrane transporter activity"/>
    <property type="evidence" value="ECO:0007669"/>
    <property type="project" value="InterPro"/>
</dbReference>
<dbReference type="RefSeq" id="WP_127164207.1">
    <property type="nucleotide sequence ID" value="NZ_CP029822.1"/>
</dbReference>
<dbReference type="InterPro" id="IPR020846">
    <property type="entry name" value="MFS_dom"/>
</dbReference>
<dbReference type="EMBL" id="CP029822">
    <property type="protein sequence ID" value="AZS51454.1"/>
    <property type="molecule type" value="Genomic_DNA"/>
</dbReference>
<dbReference type="InterPro" id="IPR050382">
    <property type="entry name" value="MFS_Na/Anion_cotransporter"/>
</dbReference>
<feature type="transmembrane region" description="Helical" evidence="6">
    <location>
        <begin position="84"/>
        <end position="103"/>
    </location>
</feature>
<comment type="subcellular location">
    <subcellularLocation>
        <location evidence="1">Membrane</location>
        <topology evidence="1">Multi-pass membrane protein</topology>
    </subcellularLocation>
</comment>
<evidence type="ECO:0000256" key="4">
    <source>
        <dbReference type="ARBA" id="ARBA00023136"/>
    </source>
</evidence>
<reference evidence="9" key="1">
    <citation type="submission" date="2018-06" db="EMBL/GenBank/DDBJ databases">
        <title>Complete genome of Pseudomonas insecticola strain QZS01.</title>
        <authorList>
            <person name="Wang J."/>
            <person name="Su Q."/>
        </authorList>
    </citation>
    <scope>NUCLEOTIDE SEQUENCE [LARGE SCALE GENOMIC DNA]</scope>
    <source>
        <strain evidence="9">QZS01</strain>
    </source>
</reference>
<evidence type="ECO:0000256" key="2">
    <source>
        <dbReference type="ARBA" id="ARBA00022692"/>
    </source>
</evidence>
<feature type="transmembrane region" description="Helical" evidence="6">
    <location>
        <begin position="260"/>
        <end position="278"/>
    </location>
</feature>
<dbReference type="KEGG" id="emo:DM558_12045"/>
<dbReference type="PROSITE" id="PS50850">
    <property type="entry name" value="MFS"/>
    <property type="match status" value="1"/>
</dbReference>
<gene>
    <name evidence="8" type="ORF">DM558_12045</name>
</gene>
<dbReference type="PANTHER" id="PTHR11662:SF399">
    <property type="entry name" value="FI19708P1-RELATED"/>
    <property type="match status" value="1"/>
</dbReference>